<name>A0ABT1JJ03_ACTCY</name>
<dbReference type="EMBL" id="AUBJ02000001">
    <property type="protein sequence ID" value="MCP2332499.1"/>
    <property type="molecule type" value="Genomic_DNA"/>
</dbReference>
<protein>
    <submittedName>
        <fullName evidence="2">Uncharacterized protein</fullName>
    </submittedName>
</protein>
<proteinExistence type="predicted"/>
<evidence type="ECO:0000256" key="1">
    <source>
        <dbReference type="SAM" id="MobiDB-lite"/>
    </source>
</evidence>
<feature type="region of interest" description="Disordered" evidence="1">
    <location>
        <begin position="136"/>
        <end position="160"/>
    </location>
</feature>
<dbReference type="RefSeq" id="WP_051313358.1">
    <property type="nucleotide sequence ID" value="NZ_AUBJ02000001.1"/>
</dbReference>
<reference evidence="2 3" key="1">
    <citation type="submission" date="2013-07" db="EMBL/GenBank/DDBJ databases">
        <authorList>
            <consortium name="DOE Joint Genome Institute"/>
            <person name="Reeve W."/>
            <person name="Huntemann M."/>
            <person name="Han J."/>
            <person name="Chen A."/>
            <person name="Kyrpides N."/>
            <person name="Mavromatis K."/>
            <person name="Markowitz V."/>
            <person name="Palaniappan K."/>
            <person name="Ivanova N."/>
            <person name="Schaumberg A."/>
            <person name="Pati A."/>
            <person name="Liolios K."/>
            <person name="Nordberg H.P."/>
            <person name="Cantor M.N."/>
            <person name="Hua S.X."/>
            <person name="Woyke T."/>
        </authorList>
    </citation>
    <scope>NUCLEOTIDE SEQUENCE [LARGE SCALE GENOMIC DNA]</scope>
    <source>
        <strain evidence="2 3">DSM 43889</strain>
    </source>
</reference>
<organism evidence="2 3">
    <name type="scientific">Actinoalloteichus caeruleus DSM 43889</name>
    <dbReference type="NCBI Taxonomy" id="1120930"/>
    <lineage>
        <taxon>Bacteria</taxon>
        <taxon>Bacillati</taxon>
        <taxon>Actinomycetota</taxon>
        <taxon>Actinomycetes</taxon>
        <taxon>Pseudonocardiales</taxon>
        <taxon>Pseudonocardiaceae</taxon>
        <taxon>Actinoalloteichus</taxon>
        <taxon>Actinoalloteichus cyanogriseus</taxon>
    </lineage>
</organism>
<evidence type="ECO:0000313" key="3">
    <source>
        <dbReference type="Proteomes" id="UP000791080"/>
    </source>
</evidence>
<evidence type="ECO:0000313" key="2">
    <source>
        <dbReference type="EMBL" id="MCP2332499.1"/>
    </source>
</evidence>
<feature type="region of interest" description="Disordered" evidence="1">
    <location>
        <begin position="298"/>
        <end position="336"/>
    </location>
</feature>
<reference evidence="2 3" key="2">
    <citation type="submission" date="2022-06" db="EMBL/GenBank/DDBJ databases">
        <title>Genomic Encyclopedia of Type Strains, Phase I: the one thousand microbial genomes (KMG-I) project.</title>
        <authorList>
            <person name="Kyrpides N."/>
        </authorList>
    </citation>
    <scope>NUCLEOTIDE SEQUENCE [LARGE SCALE GENOMIC DNA]</scope>
    <source>
        <strain evidence="2 3">DSM 43889</strain>
    </source>
</reference>
<dbReference type="Proteomes" id="UP000791080">
    <property type="component" value="Unassembled WGS sequence"/>
</dbReference>
<gene>
    <name evidence="2" type="ORF">G443_002769</name>
</gene>
<feature type="compositionally biased region" description="Basic and acidic residues" evidence="1">
    <location>
        <begin position="313"/>
        <end position="336"/>
    </location>
</feature>
<comment type="caution">
    <text evidence="2">The sequence shown here is derived from an EMBL/GenBank/DDBJ whole genome shotgun (WGS) entry which is preliminary data.</text>
</comment>
<sequence>MVEEQLELLVTVVVAAGSDRHARDACDDLIALSEGDVVGSWDCSHEEPGCWALTISRKIPVHDGEEAGATLGRAVRRLLRALGPGFAASRLSCEPPTAWTVVDDPELIGSLVPGGERILVEAWLGESMLPALDLREPETSDPVEPPAPAQTSEDAPAPVSGGPLLALQVDVLAERSAGAQWQARAIAGRLTSNPRITDTASLTTTRYRVRLDLGPAEGGVEEAVLDAVRRLGKSGWSEVARTGSVAVMSWSTTSTPRNGIVGLEVSARQQEPGRVEGQEDVGWRAPAPGTETALTGWVQEPESATVTDPAPSRAEELRTAHRSALPREEQHWSWWG</sequence>
<accession>A0ABT1JJ03</accession>
<keyword evidence="3" id="KW-1185">Reference proteome</keyword>